<keyword evidence="3" id="KW-1185">Reference proteome</keyword>
<feature type="region of interest" description="Disordered" evidence="1">
    <location>
        <begin position="45"/>
        <end position="69"/>
    </location>
</feature>
<gene>
    <name evidence="2" type="ORF">SAMN05216282_12514</name>
</gene>
<proteinExistence type="predicted"/>
<dbReference type="EMBL" id="FNFU01000025">
    <property type="protein sequence ID" value="SDL06118.1"/>
    <property type="molecule type" value="Genomic_DNA"/>
</dbReference>
<evidence type="ECO:0000313" key="3">
    <source>
        <dbReference type="Proteomes" id="UP000198701"/>
    </source>
</evidence>
<dbReference type="AlphaFoldDB" id="A0A1G9GZJ5"/>
<dbReference type="RefSeq" id="WP_092325000.1">
    <property type="nucleotide sequence ID" value="NZ_FNFU01000025.1"/>
</dbReference>
<reference evidence="2 3" key="1">
    <citation type="submission" date="2016-10" db="EMBL/GenBank/DDBJ databases">
        <authorList>
            <person name="de Groot N.N."/>
        </authorList>
    </citation>
    <scope>NUCLEOTIDE SEQUENCE [LARGE SCALE GENOMIC DNA]</scope>
    <source>
        <strain evidence="2 3">CGMCC 1.5382</strain>
    </source>
</reference>
<dbReference type="Proteomes" id="UP000198701">
    <property type="component" value="Unassembled WGS sequence"/>
</dbReference>
<protein>
    <submittedName>
        <fullName evidence="2">Uncharacterized protein</fullName>
    </submittedName>
</protein>
<organism evidence="2 3">
    <name type="scientific">Cryobacterium psychrotolerans</name>
    <dbReference type="NCBI Taxonomy" id="386301"/>
    <lineage>
        <taxon>Bacteria</taxon>
        <taxon>Bacillati</taxon>
        <taxon>Actinomycetota</taxon>
        <taxon>Actinomycetes</taxon>
        <taxon>Micrococcales</taxon>
        <taxon>Microbacteriaceae</taxon>
        <taxon>Cryobacterium</taxon>
    </lineage>
</organism>
<evidence type="ECO:0000256" key="1">
    <source>
        <dbReference type="SAM" id="MobiDB-lite"/>
    </source>
</evidence>
<sequence>MFGVARILLALILITALIGDFDYVLGFATFVTSNFFNYTCPSIPAAQGRGVTSTLRTPQHQNRIPDKSE</sequence>
<feature type="compositionally biased region" description="Polar residues" evidence="1">
    <location>
        <begin position="50"/>
        <end position="62"/>
    </location>
</feature>
<name>A0A1G9GZJ5_9MICO</name>
<accession>A0A1G9GZJ5</accession>
<evidence type="ECO:0000313" key="2">
    <source>
        <dbReference type="EMBL" id="SDL06118.1"/>
    </source>
</evidence>